<keyword evidence="6 7" id="KW-0482">Metalloprotease</keyword>
<dbReference type="CDD" id="cd06455">
    <property type="entry name" value="M3A_TOP"/>
    <property type="match status" value="1"/>
</dbReference>
<evidence type="ECO:0000256" key="5">
    <source>
        <dbReference type="ARBA" id="ARBA00022833"/>
    </source>
</evidence>
<keyword evidence="2 7" id="KW-0645">Protease</keyword>
<evidence type="ECO:0000256" key="3">
    <source>
        <dbReference type="ARBA" id="ARBA00022723"/>
    </source>
</evidence>
<gene>
    <name evidence="9" type="primary">PRD1_1</name>
    <name evidence="9" type="ORF">LPJ53_004397</name>
</gene>
<dbReference type="PANTHER" id="PTHR11804:SF84">
    <property type="entry name" value="SACCHAROLYSIN"/>
    <property type="match status" value="1"/>
</dbReference>
<evidence type="ECO:0000259" key="8">
    <source>
        <dbReference type="Pfam" id="PF01432"/>
    </source>
</evidence>
<evidence type="ECO:0000256" key="7">
    <source>
        <dbReference type="RuleBase" id="RU003435"/>
    </source>
</evidence>
<dbReference type="Gene3D" id="3.40.390.10">
    <property type="entry name" value="Collagenase (Catalytic Domain)"/>
    <property type="match status" value="1"/>
</dbReference>
<dbReference type="Pfam" id="PF01432">
    <property type="entry name" value="Peptidase_M3"/>
    <property type="match status" value="1"/>
</dbReference>
<dbReference type="AlphaFoldDB" id="A0A9W7XZ24"/>
<dbReference type="EMBL" id="JANBOJ010000204">
    <property type="protein sequence ID" value="KAJ1721028.1"/>
    <property type="molecule type" value="Genomic_DNA"/>
</dbReference>
<dbReference type="InterPro" id="IPR024077">
    <property type="entry name" value="Neurolysin/TOP_dom2"/>
</dbReference>
<dbReference type="InterPro" id="IPR045090">
    <property type="entry name" value="Pept_M3A_M3B"/>
</dbReference>
<reference evidence="9" key="1">
    <citation type="submission" date="2022-07" db="EMBL/GenBank/DDBJ databases">
        <title>Phylogenomic reconstructions and comparative analyses of Kickxellomycotina fungi.</title>
        <authorList>
            <person name="Reynolds N.K."/>
            <person name="Stajich J.E."/>
            <person name="Barry K."/>
            <person name="Grigoriev I.V."/>
            <person name="Crous P."/>
            <person name="Smith M.E."/>
        </authorList>
    </citation>
    <scope>NUCLEOTIDE SEQUENCE</scope>
    <source>
        <strain evidence="9">NBRC 32514</strain>
    </source>
</reference>
<keyword evidence="5 7" id="KW-0862">Zinc</keyword>
<dbReference type="GO" id="GO:0006518">
    <property type="term" value="P:peptide metabolic process"/>
    <property type="evidence" value="ECO:0007669"/>
    <property type="project" value="TreeGrafter"/>
</dbReference>
<dbReference type="GO" id="GO:0005758">
    <property type="term" value="C:mitochondrial intermembrane space"/>
    <property type="evidence" value="ECO:0007669"/>
    <property type="project" value="TreeGrafter"/>
</dbReference>
<evidence type="ECO:0000256" key="4">
    <source>
        <dbReference type="ARBA" id="ARBA00022801"/>
    </source>
</evidence>
<evidence type="ECO:0000256" key="6">
    <source>
        <dbReference type="ARBA" id="ARBA00023049"/>
    </source>
</evidence>
<evidence type="ECO:0000256" key="1">
    <source>
        <dbReference type="ARBA" id="ARBA00006040"/>
    </source>
</evidence>
<evidence type="ECO:0000256" key="2">
    <source>
        <dbReference type="ARBA" id="ARBA00022670"/>
    </source>
</evidence>
<keyword evidence="3 7" id="KW-0479">Metal-binding</keyword>
<protein>
    <submittedName>
        <fullName evidence="9">Metalloendopeptidase</fullName>
        <ecNumber evidence="9">3.4.24.37</ecNumber>
    </submittedName>
</protein>
<comment type="similarity">
    <text evidence="1 7">Belongs to the peptidase M3 family.</text>
</comment>
<dbReference type="Proteomes" id="UP001149813">
    <property type="component" value="Unassembled WGS sequence"/>
</dbReference>
<proteinExistence type="inferred from homology"/>
<keyword evidence="4 7" id="KW-0378">Hydrolase</keyword>
<comment type="caution">
    <text evidence="9">The sequence shown here is derived from an EMBL/GenBank/DDBJ whole genome shotgun (WGS) entry which is preliminary data.</text>
</comment>
<dbReference type="OrthoDB" id="534666at2759"/>
<dbReference type="EC" id="3.4.24.37" evidence="9"/>
<dbReference type="Gene3D" id="1.10.1370.10">
    <property type="entry name" value="Neurolysin, domain 3"/>
    <property type="match status" value="1"/>
</dbReference>
<keyword evidence="10" id="KW-1185">Reference proteome</keyword>
<dbReference type="PANTHER" id="PTHR11804">
    <property type="entry name" value="PROTEASE M3 THIMET OLIGOPEPTIDASE-RELATED"/>
    <property type="match status" value="1"/>
</dbReference>
<dbReference type="GO" id="GO:0046872">
    <property type="term" value="F:metal ion binding"/>
    <property type="evidence" value="ECO:0007669"/>
    <property type="project" value="UniProtKB-UniRule"/>
</dbReference>
<dbReference type="FunFam" id="3.40.390.10:FF:000006">
    <property type="entry name" value="Thimet oligopeptidase 1"/>
    <property type="match status" value="1"/>
</dbReference>
<evidence type="ECO:0000313" key="10">
    <source>
        <dbReference type="Proteomes" id="UP001149813"/>
    </source>
</evidence>
<dbReference type="GO" id="GO:0004222">
    <property type="term" value="F:metalloendopeptidase activity"/>
    <property type="evidence" value="ECO:0007669"/>
    <property type="project" value="UniProtKB-EC"/>
</dbReference>
<dbReference type="GO" id="GO:0006508">
    <property type="term" value="P:proteolysis"/>
    <property type="evidence" value="ECO:0007669"/>
    <property type="project" value="UniProtKB-KW"/>
</dbReference>
<organism evidence="9 10">
    <name type="scientific">Coemansia erecta</name>
    <dbReference type="NCBI Taxonomy" id="147472"/>
    <lineage>
        <taxon>Eukaryota</taxon>
        <taxon>Fungi</taxon>
        <taxon>Fungi incertae sedis</taxon>
        <taxon>Zoopagomycota</taxon>
        <taxon>Kickxellomycotina</taxon>
        <taxon>Kickxellomycetes</taxon>
        <taxon>Kickxellales</taxon>
        <taxon>Kickxellaceae</taxon>
        <taxon>Coemansia</taxon>
    </lineage>
</organism>
<dbReference type="InterPro" id="IPR001567">
    <property type="entry name" value="Pept_M3A_M3B_dom"/>
</dbReference>
<comment type="cofactor">
    <cofactor evidence="7">
        <name>Zn(2+)</name>
        <dbReference type="ChEBI" id="CHEBI:29105"/>
    </cofactor>
    <text evidence="7">Binds 1 zinc ion.</text>
</comment>
<accession>A0A9W7XZ24</accession>
<feature type="domain" description="Peptidase M3A/M3B catalytic" evidence="8">
    <location>
        <begin position="1"/>
        <end position="450"/>
    </location>
</feature>
<name>A0A9W7XZ24_9FUNG</name>
<sequence>MRYAKDESVRREMYSAFSKQCPDNTELLQKAIGLRAKAAQLLGYKSHAEYVISDKMAKTSDNVTEFISSLRDKLCPLAKHEIAEREELKKADKETSGEEYRGLFKWDTGYYTTIIKERKHDINMEEVKKYFSSKSVVSGILDIYQNMLSLRFAKVENPPVWHPDVEMYEVREAASDDFLGHFYLDLFPRENKYNHAAMWPIRTAHTNLDGSLEYPVAAMVANFPKATSSTPALMQHGDVVTFMHEMGHVFHSLCSRTKWSRFHGPSVEGDFVEAPSQMLENWAWEPSVLQKFAVHYKTGEAIPEDLIKRLVASKNEGSGIFYLRQLLYGSYDMELHNTSTGDVDVKKIFSDLSENITMLTEDDENTWDYTTFGHVMSEYSAGYYGYLWSQVFSADMYNTRFLRDGVDNPQTGLDYRREILLPGSSRDGSISLRAFLGREPQNDAFLKSIGLSE</sequence>
<evidence type="ECO:0000313" key="9">
    <source>
        <dbReference type="EMBL" id="KAJ1721028.1"/>
    </source>
</evidence>
<dbReference type="SUPFAM" id="SSF55486">
    <property type="entry name" value="Metalloproteases ('zincins'), catalytic domain"/>
    <property type="match status" value="1"/>
</dbReference>
<dbReference type="InterPro" id="IPR024079">
    <property type="entry name" value="MetalloPept_cat_dom_sf"/>
</dbReference>